<gene>
    <name evidence="1" type="ORF">E7811_16415</name>
</gene>
<dbReference type="InterPro" id="IPR014917">
    <property type="entry name" value="DUF1800"/>
</dbReference>
<name>A0A4S3MJI2_9RHOB</name>
<protein>
    <submittedName>
        <fullName evidence="1">DUF1800 domain-containing protein</fullName>
    </submittedName>
</protein>
<dbReference type="OrthoDB" id="9772295at2"/>
<dbReference type="EMBL" id="SSND01000005">
    <property type="protein sequence ID" value="THD81599.1"/>
    <property type="molecule type" value="Genomic_DNA"/>
</dbReference>
<keyword evidence="2" id="KW-1185">Reference proteome</keyword>
<dbReference type="Proteomes" id="UP000309450">
    <property type="component" value="Unassembled WGS sequence"/>
</dbReference>
<organism evidence="1 2">
    <name type="scientific">Aliigemmobacter aestuarii</name>
    <dbReference type="NCBI Taxonomy" id="1445661"/>
    <lineage>
        <taxon>Bacteria</taxon>
        <taxon>Pseudomonadati</taxon>
        <taxon>Pseudomonadota</taxon>
        <taxon>Alphaproteobacteria</taxon>
        <taxon>Rhodobacterales</taxon>
        <taxon>Paracoccaceae</taxon>
        <taxon>Aliigemmobacter</taxon>
    </lineage>
</organism>
<sequence>MAAALKGPDLAAGRWPGEGLADLLPLHQAANAARAGAVKSDDAQKFYRGLLAKVDRAHIHGLRVMMARAVGSPDGFRERLVWFWRDHFSTLARVRPDRLFNVALVEDAIRPHLAGRFADLLTAATLSPAMLIYLDQVRSVGPTSPFGQRRKQGLNENLARELLELHSLGVGGAYSQTDVRELAELLTGLTTHPSLGTVFRANRAEPGAETVLGQSYDGPGMAPILQALQDIADHPDTARHICRKLAVHFVSDTPDPGLVADLQQVWSRTGGDLAEVCSALVAHPAAWTPQMEKARQPFDYIAAALRALGFGGDEVMAMDDAAIRRHVQAPLLAMGQPFVGPPGPDGWPEEIGAWITPRGMSARIRWAMNAPTALRPDLPDPREFAVTTLGDLAGGRIGWAVARAESRSDGVGLVLASPEFNRR</sequence>
<dbReference type="AlphaFoldDB" id="A0A4S3MJI2"/>
<proteinExistence type="predicted"/>
<evidence type="ECO:0000313" key="1">
    <source>
        <dbReference type="EMBL" id="THD81599.1"/>
    </source>
</evidence>
<dbReference type="Pfam" id="PF08811">
    <property type="entry name" value="DUF1800"/>
    <property type="match status" value="1"/>
</dbReference>
<reference evidence="1 2" key="1">
    <citation type="submission" date="2019-04" db="EMBL/GenBank/DDBJ databases">
        <title>Draft genome sequence of Gemmobacter aestuarii sp. nov.</title>
        <authorList>
            <person name="Hameed A."/>
            <person name="Lin S.-Y."/>
            <person name="Shahina M."/>
            <person name="Lai W.-A."/>
            <person name="Young C.-C."/>
        </authorList>
    </citation>
    <scope>NUCLEOTIDE SEQUENCE [LARGE SCALE GENOMIC DNA]</scope>
    <source>
        <strain evidence="1 2">CC-PW-75</strain>
    </source>
</reference>
<accession>A0A4S3MJI2</accession>
<comment type="caution">
    <text evidence="1">The sequence shown here is derived from an EMBL/GenBank/DDBJ whole genome shotgun (WGS) entry which is preliminary data.</text>
</comment>
<evidence type="ECO:0000313" key="2">
    <source>
        <dbReference type="Proteomes" id="UP000309450"/>
    </source>
</evidence>